<feature type="transmembrane region" description="Helical" evidence="10">
    <location>
        <begin position="59"/>
        <end position="79"/>
    </location>
</feature>
<evidence type="ECO:0000256" key="8">
    <source>
        <dbReference type="ARBA" id="ARBA00023306"/>
    </source>
</evidence>
<gene>
    <name evidence="12" type="ORF">SMACR_12123</name>
</gene>
<evidence type="ECO:0000256" key="5">
    <source>
        <dbReference type="ARBA" id="ARBA00022776"/>
    </source>
</evidence>
<comment type="caution">
    <text evidence="12">The sequence shown here is derived from an EMBL/GenBank/DDBJ whole genome shotgun (WGS) entry which is preliminary data.</text>
</comment>
<keyword evidence="8" id="KW-0131">Cell cycle</keyword>
<organism evidence="12 13">
    <name type="scientific">Sordaria macrospora</name>
    <dbReference type="NCBI Taxonomy" id="5147"/>
    <lineage>
        <taxon>Eukaryota</taxon>
        <taxon>Fungi</taxon>
        <taxon>Dikarya</taxon>
        <taxon>Ascomycota</taxon>
        <taxon>Pezizomycotina</taxon>
        <taxon>Sordariomycetes</taxon>
        <taxon>Sordariomycetidae</taxon>
        <taxon>Sordariales</taxon>
        <taxon>Sordariaceae</taxon>
        <taxon>Sordaria</taxon>
    </lineage>
</organism>
<dbReference type="Proteomes" id="UP000433876">
    <property type="component" value="Unassembled WGS sequence"/>
</dbReference>
<dbReference type="InterPro" id="IPR001841">
    <property type="entry name" value="Znf_RING"/>
</dbReference>
<feature type="domain" description="RING-type" evidence="11">
    <location>
        <begin position="45"/>
        <end position="109"/>
    </location>
</feature>
<dbReference type="GO" id="GO:0061630">
    <property type="term" value="F:ubiquitin protein ligase activity"/>
    <property type="evidence" value="ECO:0007669"/>
    <property type="project" value="InterPro"/>
</dbReference>
<keyword evidence="10" id="KW-0812">Transmembrane</keyword>
<evidence type="ECO:0000313" key="12">
    <source>
        <dbReference type="EMBL" id="KAA8629858.1"/>
    </source>
</evidence>
<dbReference type="Pfam" id="PF12861">
    <property type="entry name" value="zf-ANAPC11"/>
    <property type="match status" value="2"/>
</dbReference>
<reference evidence="12 13" key="1">
    <citation type="submission" date="2017-07" db="EMBL/GenBank/DDBJ databases">
        <title>Genome sequence of the Sordaria macrospora wild type strain R19027.</title>
        <authorList>
            <person name="Nowrousian M."/>
            <person name="Teichert I."/>
            <person name="Kueck U."/>
        </authorList>
    </citation>
    <scope>NUCLEOTIDE SEQUENCE [LARGE SCALE GENOMIC DNA]</scope>
    <source>
        <strain evidence="12 13">R19027</strain>
        <tissue evidence="12">Mycelium</tissue>
    </source>
</reference>
<dbReference type="InterPro" id="IPR051031">
    <property type="entry name" value="RING-box_E3_Ubiquitin_Ligase"/>
</dbReference>
<keyword evidence="3" id="KW-0479">Metal-binding</keyword>
<dbReference type="GO" id="GO:0008270">
    <property type="term" value="F:zinc ion binding"/>
    <property type="evidence" value="ECO:0007669"/>
    <property type="project" value="UniProtKB-KW"/>
</dbReference>
<proteinExistence type="predicted"/>
<dbReference type="GO" id="GO:0097602">
    <property type="term" value="F:cullin family protein binding"/>
    <property type="evidence" value="ECO:0007669"/>
    <property type="project" value="InterPro"/>
</dbReference>
<evidence type="ECO:0000256" key="2">
    <source>
        <dbReference type="ARBA" id="ARBA00022618"/>
    </source>
</evidence>
<dbReference type="Gene3D" id="3.30.40.10">
    <property type="entry name" value="Zinc/RING finger domain, C3HC4 (zinc finger)"/>
    <property type="match status" value="2"/>
</dbReference>
<evidence type="ECO:0000313" key="13">
    <source>
        <dbReference type="Proteomes" id="UP000433876"/>
    </source>
</evidence>
<evidence type="ECO:0000259" key="11">
    <source>
        <dbReference type="PROSITE" id="PS50089"/>
    </source>
</evidence>
<dbReference type="EMBL" id="NMPR01000122">
    <property type="protein sequence ID" value="KAA8629858.1"/>
    <property type="molecule type" value="Genomic_DNA"/>
</dbReference>
<dbReference type="GO" id="GO:0051301">
    <property type="term" value="P:cell division"/>
    <property type="evidence" value="ECO:0007669"/>
    <property type="project" value="UniProtKB-KW"/>
</dbReference>
<name>A0A8S8ZKS8_SORMA</name>
<keyword evidence="5" id="KW-0498">Mitosis</keyword>
<accession>A0A8S8ZKS8</accession>
<evidence type="ECO:0000256" key="6">
    <source>
        <dbReference type="ARBA" id="ARBA00022786"/>
    </source>
</evidence>
<dbReference type="GO" id="GO:0005680">
    <property type="term" value="C:anaphase-promoting complex"/>
    <property type="evidence" value="ECO:0007669"/>
    <property type="project" value="InterPro"/>
</dbReference>
<dbReference type="InterPro" id="IPR013083">
    <property type="entry name" value="Znf_RING/FYVE/PHD"/>
</dbReference>
<keyword evidence="7" id="KW-0862">Zinc</keyword>
<keyword evidence="10" id="KW-1133">Transmembrane helix</keyword>
<dbReference type="AlphaFoldDB" id="A0A8S8ZKS8"/>
<dbReference type="GO" id="GO:0031145">
    <property type="term" value="P:anaphase-promoting complex-dependent catabolic process"/>
    <property type="evidence" value="ECO:0007669"/>
    <property type="project" value="InterPro"/>
</dbReference>
<sequence>MKVKIKKWNAVATWRWDLPEDDVCGICQVHFDGTCPTCKYPGDECSLCKMPAKSFHVRIYLPVQLTFWCVCVCVCVFLVSGKCGHNFHMHCILEWIKQDSAKGQCPMCRQSKFFSFRVWTRTRRLTCLSKNSNGMAAPMPPKHHWPKQPKAKCSPRPRPEIAVIATGQLGSLAAYLHTESHGLANQKLSFHIMKTTHLH</sequence>
<dbReference type="PANTHER" id="PTHR11210">
    <property type="entry name" value="RING BOX"/>
    <property type="match status" value="1"/>
</dbReference>
<keyword evidence="10" id="KW-0472">Membrane</keyword>
<evidence type="ECO:0000256" key="7">
    <source>
        <dbReference type="ARBA" id="ARBA00022833"/>
    </source>
</evidence>
<dbReference type="CDD" id="cd16456">
    <property type="entry name" value="RING-H2_APC11"/>
    <property type="match status" value="1"/>
</dbReference>
<dbReference type="VEuPathDB" id="FungiDB:SMAC_12123"/>
<evidence type="ECO:0000256" key="4">
    <source>
        <dbReference type="ARBA" id="ARBA00022771"/>
    </source>
</evidence>
<keyword evidence="2" id="KW-0132">Cell division</keyword>
<evidence type="ECO:0000256" key="10">
    <source>
        <dbReference type="SAM" id="Phobius"/>
    </source>
</evidence>
<evidence type="ECO:0000256" key="3">
    <source>
        <dbReference type="ARBA" id="ARBA00022723"/>
    </source>
</evidence>
<keyword evidence="4 9" id="KW-0863">Zinc-finger</keyword>
<dbReference type="SUPFAM" id="SSF57850">
    <property type="entry name" value="RING/U-box"/>
    <property type="match status" value="1"/>
</dbReference>
<protein>
    <recommendedName>
        <fullName evidence="1">Anaphase-promoting complex subunit 11</fullName>
    </recommendedName>
</protein>
<dbReference type="PROSITE" id="PS50089">
    <property type="entry name" value="ZF_RING_2"/>
    <property type="match status" value="1"/>
</dbReference>
<keyword evidence="6" id="KW-0833">Ubl conjugation pathway</keyword>
<evidence type="ECO:0000256" key="1">
    <source>
        <dbReference type="ARBA" id="ARBA00013928"/>
    </source>
</evidence>
<dbReference type="InterPro" id="IPR024991">
    <property type="entry name" value="RING-H2_APC11"/>
</dbReference>
<evidence type="ECO:0000256" key="9">
    <source>
        <dbReference type="PROSITE-ProRule" id="PRU00175"/>
    </source>
</evidence>